<feature type="compositionally biased region" description="Low complexity" evidence="1">
    <location>
        <begin position="410"/>
        <end position="419"/>
    </location>
</feature>
<keyword evidence="2" id="KW-0472">Membrane</keyword>
<proteinExistence type="predicted"/>
<sequence>MKFSAKNLVAIFFFVLLVILGMTSKSQATVSISATVNKTHLTLEDTLILSVKINGVRESAEPVLPPLPDFQIQPQGTSSSIQVINGKMKATLTFKYALFPKRTGTFTIGAIRLERDGKSYQSPSITVDVSETSSNLPDGEKNVFAEAIVSKSTAYLQEQIRLTYRFYRKVEVRNLSLDAPLEHFRKIPLGEPTETSRVINGVRYYVSEINYALYPLQSGVVKIPAATFQLDVVNRNGGGRRPFGSRHFPGSIFDDPFFSGGATLDRKILRTRTIDIKVLPFPEKNKPKNFQSLVGEIALDSRLSVDSLKVGETATWILTLKGRGNLEGVSIEVPENTSEYKVYKDQPVLDERAVAGYIEATKSFTTALVPIKEGSLKLPKVKIGYWDPKENIYRMVTTKDQILSVSGGQSNSMNISPSDSSREIRSQPAVGPGLLPIHTRTEYFDDPGSFTTSNTFKFAAFIMPILGYLMFRSFYGNRLRKKRDHVFAKKQEAFPKAVKRLEGLGKQGKPTKAKDVSAIFREYLGDRFEFQGTALTPEEVDDKLKHKELSENHIAAALSLLDKCQTAEFTPDGLRGNDDLVAESLSLINTLEKTRA</sequence>
<evidence type="ECO:0000313" key="3">
    <source>
        <dbReference type="EMBL" id="QPJ63174.1"/>
    </source>
</evidence>
<keyword evidence="2" id="KW-1133">Transmembrane helix</keyword>
<protein>
    <submittedName>
        <fullName evidence="3">Protein BatD</fullName>
    </submittedName>
</protein>
<evidence type="ECO:0000256" key="1">
    <source>
        <dbReference type="SAM" id="MobiDB-lite"/>
    </source>
</evidence>
<accession>A0A7T0BYA9</accession>
<dbReference type="PANTHER" id="PTHR40940:SF2">
    <property type="entry name" value="BATD"/>
    <property type="match status" value="1"/>
</dbReference>
<reference evidence="3 4" key="1">
    <citation type="submission" date="2020-02" db="EMBL/GenBank/DDBJ databases">
        <title>Genomic and physiological characterization of two novel Nitrospinaceae genera.</title>
        <authorList>
            <person name="Mueller A.J."/>
            <person name="Jung M.-Y."/>
            <person name="Strachan C.R."/>
            <person name="Herbold C.W."/>
            <person name="Kirkegaard R.H."/>
            <person name="Daims H."/>
        </authorList>
    </citation>
    <scope>NUCLEOTIDE SEQUENCE [LARGE SCALE GENOMIC DNA]</scope>
    <source>
        <strain evidence="3">EB</strain>
    </source>
</reference>
<dbReference type="Proteomes" id="UP000594688">
    <property type="component" value="Chromosome"/>
</dbReference>
<keyword evidence="2" id="KW-0812">Transmembrane</keyword>
<feature type="transmembrane region" description="Helical" evidence="2">
    <location>
        <begin position="456"/>
        <end position="475"/>
    </location>
</feature>
<evidence type="ECO:0000256" key="2">
    <source>
        <dbReference type="SAM" id="Phobius"/>
    </source>
</evidence>
<evidence type="ECO:0000313" key="4">
    <source>
        <dbReference type="Proteomes" id="UP000594688"/>
    </source>
</evidence>
<dbReference type="InterPro" id="IPR025738">
    <property type="entry name" value="BatD"/>
</dbReference>
<feature type="region of interest" description="Disordered" evidence="1">
    <location>
        <begin position="407"/>
        <end position="431"/>
    </location>
</feature>
<dbReference type="PANTHER" id="PTHR40940">
    <property type="entry name" value="PROTEIN BATD-RELATED"/>
    <property type="match status" value="1"/>
</dbReference>
<dbReference type="KEGG" id="nli:G3M70_15345"/>
<dbReference type="AlphaFoldDB" id="A0A7T0BYA9"/>
<organism evidence="3 4">
    <name type="scientific">Candidatus Nitronauta litoralis</name>
    <dbReference type="NCBI Taxonomy" id="2705533"/>
    <lineage>
        <taxon>Bacteria</taxon>
        <taxon>Pseudomonadati</taxon>
        <taxon>Nitrospinota/Tectimicrobiota group</taxon>
        <taxon>Nitrospinota</taxon>
        <taxon>Nitrospinia</taxon>
        <taxon>Nitrospinales</taxon>
        <taxon>Nitrospinaceae</taxon>
        <taxon>Candidatus Nitronauta</taxon>
    </lineage>
</organism>
<name>A0A7T0BYA9_9BACT</name>
<dbReference type="EMBL" id="CP048685">
    <property type="protein sequence ID" value="QPJ63174.1"/>
    <property type="molecule type" value="Genomic_DNA"/>
</dbReference>
<dbReference type="Pfam" id="PF13584">
    <property type="entry name" value="BatD"/>
    <property type="match status" value="3"/>
</dbReference>
<gene>
    <name evidence="3" type="ORF">G3M70_15345</name>
</gene>